<reference evidence="2 3" key="1">
    <citation type="submission" date="2014-04" db="EMBL/GenBank/DDBJ databases">
        <authorList>
            <person name="Hornung B.V."/>
        </authorList>
    </citation>
    <scope>NUCLEOTIDE SEQUENCE [LARGE SCALE GENOMIC DNA]</scope>
    <source>
        <strain evidence="2 3">CRIB</strain>
    </source>
</reference>
<evidence type="ECO:0000313" key="2">
    <source>
        <dbReference type="EMBL" id="CED94187.1"/>
    </source>
</evidence>
<name>A0A1V1I237_9FIRM</name>
<proteinExistence type="predicted"/>
<protein>
    <submittedName>
        <fullName evidence="2">Prokaryotic membrane lipoprotein lipid attachment site profile</fullName>
    </submittedName>
</protein>
<keyword evidence="3" id="KW-1185">Reference proteome</keyword>
<keyword evidence="2" id="KW-0449">Lipoprotein</keyword>
<gene>
    <name evidence="2" type="ORF">CRIB_1580</name>
</gene>
<dbReference type="AlphaFoldDB" id="A0A1V1I237"/>
<dbReference type="PROSITE" id="PS51257">
    <property type="entry name" value="PROKAR_LIPOPROTEIN"/>
    <property type="match status" value="1"/>
</dbReference>
<dbReference type="InterPro" id="IPR011990">
    <property type="entry name" value="TPR-like_helical_dom_sf"/>
</dbReference>
<feature type="compositionally biased region" description="Basic and acidic residues" evidence="1">
    <location>
        <begin position="121"/>
        <end position="166"/>
    </location>
</feature>
<evidence type="ECO:0000256" key="1">
    <source>
        <dbReference type="SAM" id="MobiDB-lite"/>
    </source>
</evidence>
<feature type="region of interest" description="Disordered" evidence="1">
    <location>
        <begin position="121"/>
        <end position="217"/>
    </location>
</feature>
<dbReference type="GeneID" id="82205614"/>
<feature type="compositionally biased region" description="Polar residues" evidence="1">
    <location>
        <begin position="179"/>
        <end position="191"/>
    </location>
</feature>
<dbReference type="RefSeq" id="WP_180701729.1">
    <property type="nucleotide sequence ID" value="NZ_CAJUCR010000009.1"/>
</dbReference>
<evidence type="ECO:0000313" key="3">
    <source>
        <dbReference type="Proteomes" id="UP000245622"/>
    </source>
</evidence>
<dbReference type="KEGG" id="ril:CRIB_1580"/>
<dbReference type="SUPFAM" id="SSF48452">
    <property type="entry name" value="TPR-like"/>
    <property type="match status" value="1"/>
</dbReference>
<feature type="compositionally biased region" description="Low complexity" evidence="1">
    <location>
        <begin position="193"/>
        <end position="217"/>
    </location>
</feature>
<organism evidence="2 3">
    <name type="scientific">Romboutsia ilealis</name>
    <dbReference type="NCBI Taxonomy" id="1115758"/>
    <lineage>
        <taxon>Bacteria</taxon>
        <taxon>Bacillati</taxon>
        <taxon>Bacillota</taxon>
        <taxon>Clostridia</taxon>
        <taxon>Peptostreptococcales</taxon>
        <taxon>Peptostreptococcaceae</taxon>
        <taxon>Romboutsia</taxon>
    </lineage>
</organism>
<sequence length="217" mass="24979">MKQKKILILMIITIFFTGCSAFKKDELLNEGKLALEKHEYTKAQDLLSQVLTADSTNENARSMYMQAVKMNDAAEYEEKQNYDKAIECLNVIENLKGGSSEIKKEASKKKKEFIKLNEEYKKSQEERKENAKDVSSKEQYKLEQDALKENQKQDALKEKEEQKAQEEENNQQDNKLENTQGDSSQENTGEVIQTPSNNQSQSSNTNQTHQPQQESQI</sequence>
<dbReference type="Proteomes" id="UP000245622">
    <property type="component" value="Chromosome 1"/>
</dbReference>
<accession>A0A1V1I237</accession>
<dbReference type="EMBL" id="LN555523">
    <property type="protein sequence ID" value="CED94187.1"/>
    <property type="molecule type" value="Genomic_DNA"/>
</dbReference>